<gene>
    <name evidence="1" type="ORF">CDEB00056_LOCUS15355</name>
</gene>
<proteinExistence type="predicted"/>
<dbReference type="SUPFAM" id="SSF101898">
    <property type="entry name" value="NHL repeat"/>
    <property type="match status" value="1"/>
</dbReference>
<reference evidence="1" key="1">
    <citation type="submission" date="2021-01" db="EMBL/GenBank/DDBJ databases">
        <authorList>
            <person name="Corre E."/>
            <person name="Pelletier E."/>
            <person name="Niang G."/>
            <person name="Scheremetjew M."/>
            <person name="Finn R."/>
            <person name="Kale V."/>
            <person name="Holt S."/>
            <person name="Cochrane G."/>
            <person name="Meng A."/>
            <person name="Brown T."/>
            <person name="Cohen L."/>
        </authorList>
    </citation>
    <scope>NUCLEOTIDE SEQUENCE</scope>
    <source>
        <strain evidence="1">MM31A-1</strain>
    </source>
</reference>
<accession>A0A7S3VC22</accession>
<protein>
    <submittedName>
        <fullName evidence="1">Uncharacterized protein</fullName>
    </submittedName>
</protein>
<name>A0A7S3VC22_9STRA</name>
<evidence type="ECO:0000313" key="1">
    <source>
        <dbReference type="EMBL" id="CAE0470502.1"/>
    </source>
</evidence>
<dbReference type="AlphaFoldDB" id="A0A7S3VC22"/>
<organism evidence="1">
    <name type="scientific">Chaetoceros debilis</name>
    <dbReference type="NCBI Taxonomy" id="122233"/>
    <lineage>
        <taxon>Eukaryota</taxon>
        <taxon>Sar</taxon>
        <taxon>Stramenopiles</taxon>
        <taxon>Ochrophyta</taxon>
        <taxon>Bacillariophyta</taxon>
        <taxon>Coscinodiscophyceae</taxon>
        <taxon>Chaetocerotophycidae</taxon>
        <taxon>Chaetocerotales</taxon>
        <taxon>Chaetocerotaceae</taxon>
        <taxon>Chaetoceros</taxon>
    </lineage>
</organism>
<dbReference type="EMBL" id="HBIO01019949">
    <property type="protein sequence ID" value="CAE0470502.1"/>
    <property type="molecule type" value="Transcribed_RNA"/>
</dbReference>
<sequence>MSTDPHPSLSYLDTNPPLKGQSLYLGGEIAPDNRIYCIPGHSKHVLAIDPLTDECTQIGPAYNGKFKWLRGICASNGIVYGLQCHSDKILRIDATSASSLSDVKITTLDVPYNDFFDDAEERERERSMIWKYHGGAISSIDGCIYCIPQSATRVLRIDPTKDECTFVGPKLEGKYKWYGGLVARDGAVYGIPHNSDSVLRICPLPAKNDVQVTLHGNLNDFGNSLHQWHGGGLSSDGTIVCIPNNVSKVLLIHPCNDSDSESEPRLEIISGPIGTGDNTGRPDRKYKYLGSVSDTESNVYCLPSGCERVLRINTSTRKVDEIGPSLFASGMERLKQNKWQNGFYSNVDKCIYAIPLAAETVLKIDLKGDGNEGDFGEEPVVSTMNLPLPINGLAKWEGGVMARNGAMYCMPNNFKRVLKILPSSQKNNI</sequence>